<reference evidence="2 3" key="1">
    <citation type="submission" date="2019-11" db="EMBL/GenBank/DDBJ databases">
        <title>Whole genome sequence of Oryza granulata.</title>
        <authorList>
            <person name="Li W."/>
        </authorList>
    </citation>
    <scope>NUCLEOTIDE SEQUENCE [LARGE SCALE GENOMIC DNA]</scope>
    <source>
        <strain evidence="3">cv. Menghai</strain>
        <tissue evidence="2">Leaf</tissue>
    </source>
</reference>
<protein>
    <submittedName>
        <fullName evidence="2">Uncharacterized protein</fullName>
    </submittedName>
</protein>
<sequence length="63" mass="7280">MCYFISSTDPPRLDNSDRAYQHHRSGRGPEEVYPAYANGQDLFKMEDVNMDLAVRGMAPRVRF</sequence>
<accession>A0A6G1EYR4</accession>
<dbReference type="Proteomes" id="UP000479710">
    <property type="component" value="Unassembled WGS sequence"/>
</dbReference>
<keyword evidence="3" id="KW-1185">Reference proteome</keyword>
<feature type="compositionally biased region" description="Basic and acidic residues" evidence="1">
    <location>
        <begin position="11"/>
        <end position="20"/>
    </location>
</feature>
<organism evidence="2 3">
    <name type="scientific">Oryza meyeriana var. granulata</name>
    <dbReference type="NCBI Taxonomy" id="110450"/>
    <lineage>
        <taxon>Eukaryota</taxon>
        <taxon>Viridiplantae</taxon>
        <taxon>Streptophyta</taxon>
        <taxon>Embryophyta</taxon>
        <taxon>Tracheophyta</taxon>
        <taxon>Spermatophyta</taxon>
        <taxon>Magnoliopsida</taxon>
        <taxon>Liliopsida</taxon>
        <taxon>Poales</taxon>
        <taxon>Poaceae</taxon>
        <taxon>BOP clade</taxon>
        <taxon>Oryzoideae</taxon>
        <taxon>Oryzeae</taxon>
        <taxon>Oryzinae</taxon>
        <taxon>Oryza</taxon>
        <taxon>Oryza meyeriana</taxon>
    </lineage>
</organism>
<gene>
    <name evidence="2" type="ORF">E2562_025926</name>
</gene>
<comment type="caution">
    <text evidence="2">The sequence shown here is derived from an EMBL/GenBank/DDBJ whole genome shotgun (WGS) entry which is preliminary data.</text>
</comment>
<evidence type="ECO:0000313" key="3">
    <source>
        <dbReference type="Proteomes" id="UP000479710"/>
    </source>
</evidence>
<dbReference type="AlphaFoldDB" id="A0A6G1EYR4"/>
<dbReference type="EMBL" id="SPHZ02000002">
    <property type="protein sequence ID" value="KAF0929787.1"/>
    <property type="molecule type" value="Genomic_DNA"/>
</dbReference>
<proteinExistence type="predicted"/>
<evidence type="ECO:0000313" key="2">
    <source>
        <dbReference type="EMBL" id="KAF0929787.1"/>
    </source>
</evidence>
<name>A0A6G1EYR4_9ORYZ</name>
<evidence type="ECO:0000256" key="1">
    <source>
        <dbReference type="SAM" id="MobiDB-lite"/>
    </source>
</evidence>
<feature type="region of interest" description="Disordered" evidence="1">
    <location>
        <begin position="1"/>
        <end position="31"/>
    </location>
</feature>